<evidence type="ECO:0000313" key="1">
    <source>
        <dbReference type="EMBL" id="AFI66754.1"/>
    </source>
</evidence>
<evidence type="ECO:0000313" key="2">
    <source>
        <dbReference type="Proteomes" id="UP000010087"/>
    </source>
</evidence>
<name>A0A0H3HK81_BURP2</name>
<gene>
    <name evidence="1" type="ordered locus">BP1026B_I2141</name>
</gene>
<organism evidence="1 2">
    <name type="scientific">Burkholderia pseudomallei (strain 1026b)</name>
    <dbReference type="NCBI Taxonomy" id="884204"/>
    <lineage>
        <taxon>Bacteria</taxon>
        <taxon>Pseudomonadati</taxon>
        <taxon>Pseudomonadota</taxon>
        <taxon>Betaproteobacteria</taxon>
        <taxon>Burkholderiales</taxon>
        <taxon>Burkholderiaceae</taxon>
        <taxon>Burkholderia</taxon>
        <taxon>pseudomallei group</taxon>
    </lineage>
</organism>
<accession>A0A0H3HK81</accession>
<proteinExistence type="predicted"/>
<sequence>MAQHRTHYEKGCKTGRKNVGNGRHIGLQLVEFRATKFETRCQACERAALRDGFKIESA</sequence>
<dbReference type="Proteomes" id="UP000010087">
    <property type="component" value="Chromosome 1"/>
</dbReference>
<reference evidence="1 2" key="1">
    <citation type="journal article" date="2012" name="PLoS ONE">
        <title>Evolution of Burkholderia pseudomallei in recurrent melioidosis.</title>
        <authorList>
            <person name="Hayden H.S."/>
            <person name="Lim R."/>
            <person name="Brittnacher M.J."/>
            <person name="Sims E.H."/>
            <person name="Ramage E.R."/>
            <person name="Fong C."/>
            <person name="Wu Z."/>
            <person name="Crist E."/>
            <person name="Chang J."/>
            <person name="Zhou Y."/>
            <person name="Radey M."/>
            <person name="Rohmer L."/>
            <person name="Haugen E."/>
            <person name="Gillett W."/>
            <person name="Wuthiekanun V."/>
            <person name="Peacock S.J."/>
            <person name="Kaul R."/>
            <person name="Miller S.I."/>
            <person name="Manoil C."/>
            <person name="Jacobs M.A."/>
        </authorList>
    </citation>
    <scope>NUCLEOTIDE SEQUENCE [LARGE SCALE GENOMIC DNA]</scope>
    <source>
        <strain evidence="1 2">1026b</strain>
    </source>
</reference>
<dbReference type="RefSeq" id="WP_004552958.1">
    <property type="nucleotide sequence ID" value="NC_017831.1"/>
</dbReference>
<dbReference type="EMBL" id="CP002833">
    <property type="protein sequence ID" value="AFI66754.1"/>
    <property type="molecule type" value="Genomic_DNA"/>
</dbReference>
<dbReference type="PATRIC" id="fig|884204.6.peg.2313"/>
<protein>
    <submittedName>
        <fullName evidence="1">Gp54</fullName>
    </submittedName>
</protein>
<dbReference type="KEGG" id="bpz:BP1026B_I2141"/>
<dbReference type="AlphaFoldDB" id="A0A0H3HK81"/>